<dbReference type="Proteomes" id="UP000178759">
    <property type="component" value="Unassembled WGS sequence"/>
</dbReference>
<sequence>MKKLYRILAGLLVGGYFLISVVTLPRYGVNWDEVNHSTRGQAYIYFFLTGKKQYDQSLFAQGNRYSLYQIPGYDFNHQIKKEGGHPPLSDILSSLFNYIFYQKLEWLGDIEAYHLYGVVLTGVFAGFIYLWVEGIYGGFPGLVSLLALLTYPLFYGESHFNVQKDIPEAAYLTMCALVFYTAFIRKSTRLMILTGILAGLALGTKLNVLFLVPVVILWVLLLGIRKSINLFKLKLFLIPVIAFVIYYISWPWLWLDPIGNITKSLGYYQMMGIVSEPALPTSYYILGLNTYAIQWVLYTTPLITLFLSCAGIWWVIRHGGKEKSKTGFYILLLFIVPVVRVSFPLTSIYGGVRQIMEYIPPLAILAGIGAKFLTDKFKKYGFFPQVLIIILFVPITAKMISMHPNESIYFNPIIGGLKGAAERNIPGWGNSLGSTYRQGLRWLNANAEEKSKLSTIFELRSNIPPIDIRSDFDFQNRYRSGIYRDGEYVIGVTHNGTQESSYYRKYLDRFLDPVYEVRVEGVAILKVWKNDLAHTKKEYMIPDKVISNVVVTPRGRSLLIDLGAVYQLTQLNLFFSPNECSMEEGGRIDGSREGSQWANIYPDIFGNFGSRFAPYDEPGNLQYPFAADEVRYIRITHYPLRSCLMTTPVKASARGYGPLNPSTE</sequence>
<feature type="transmembrane region" description="Helical" evidence="8">
    <location>
        <begin position="7"/>
        <end position="27"/>
    </location>
</feature>
<accession>A0A1F6AIM5</accession>
<proteinExistence type="predicted"/>
<feature type="transmembrane region" description="Helical" evidence="8">
    <location>
        <begin position="380"/>
        <end position="400"/>
    </location>
</feature>
<feature type="transmembrane region" description="Helical" evidence="8">
    <location>
        <begin position="113"/>
        <end position="132"/>
    </location>
</feature>
<evidence type="ECO:0000313" key="10">
    <source>
        <dbReference type="EMBL" id="OGG24486.1"/>
    </source>
</evidence>
<evidence type="ECO:0000256" key="6">
    <source>
        <dbReference type="ARBA" id="ARBA00022989"/>
    </source>
</evidence>
<comment type="subcellular location">
    <subcellularLocation>
        <location evidence="1">Cell membrane</location>
        <topology evidence="1">Multi-pass membrane protein</topology>
    </subcellularLocation>
</comment>
<dbReference type="PANTHER" id="PTHR33908">
    <property type="entry name" value="MANNOSYLTRANSFERASE YKCB-RELATED"/>
    <property type="match status" value="1"/>
</dbReference>
<evidence type="ECO:0000256" key="7">
    <source>
        <dbReference type="ARBA" id="ARBA00023136"/>
    </source>
</evidence>
<dbReference type="GO" id="GO:0009103">
    <property type="term" value="P:lipopolysaccharide biosynthetic process"/>
    <property type="evidence" value="ECO:0007669"/>
    <property type="project" value="UniProtKB-ARBA"/>
</dbReference>
<feature type="transmembrane region" description="Helical" evidence="8">
    <location>
        <begin position="355"/>
        <end position="373"/>
    </location>
</feature>
<dbReference type="EMBL" id="MFJV01000001">
    <property type="protein sequence ID" value="OGG24486.1"/>
    <property type="molecule type" value="Genomic_DNA"/>
</dbReference>
<keyword evidence="3" id="KW-0328">Glycosyltransferase</keyword>
<dbReference type="PANTHER" id="PTHR33908:SF11">
    <property type="entry name" value="MEMBRANE PROTEIN"/>
    <property type="match status" value="1"/>
</dbReference>
<evidence type="ECO:0000256" key="4">
    <source>
        <dbReference type="ARBA" id="ARBA00022679"/>
    </source>
</evidence>
<evidence type="ECO:0000256" key="3">
    <source>
        <dbReference type="ARBA" id="ARBA00022676"/>
    </source>
</evidence>
<feature type="domain" description="Glycosyltransferase RgtA/B/C/D-like" evidence="9">
    <location>
        <begin position="85"/>
        <end position="250"/>
    </location>
</feature>
<dbReference type="InterPro" id="IPR038731">
    <property type="entry name" value="RgtA/B/C-like"/>
</dbReference>
<feature type="transmembrane region" description="Helical" evidence="8">
    <location>
        <begin position="292"/>
        <end position="316"/>
    </location>
</feature>
<dbReference type="InterPro" id="IPR050297">
    <property type="entry name" value="LipidA_mod_glycosyltrf_83"/>
</dbReference>
<feature type="transmembrane region" description="Helical" evidence="8">
    <location>
        <begin position="236"/>
        <end position="255"/>
    </location>
</feature>
<dbReference type="GO" id="GO:0016763">
    <property type="term" value="F:pentosyltransferase activity"/>
    <property type="evidence" value="ECO:0007669"/>
    <property type="project" value="TreeGrafter"/>
</dbReference>
<evidence type="ECO:0000313" key="11">
    <source>
        <dbReference type="Proteomes" id="UP000178759"/>
    </source>
</evidence>
<evidence type="ECO:0000259" key="9">
    <source>
        <dbReference type="Pfam" id="PF13231"/>
    </source>
</evidence>
<keyword evidence="2" id="KW-1003">Cell membrane</keyword>
<evidence type="ECO:0000256" key="8">
    <source>
        <dbReference type="SAM" id="Phobius"/>
    </source>
</evidence>
<dbReference type="AlphaFoldDB" id="A0A1F6AIM5"/>
<feature type="transmembrane region" description="Helical" evidence="8">
    <location>
        <begin position="196"/>
        <end position="224"/>
    </location>
</feature>
<keyword evidence="5 8" id="KW-0812">Transmembrane</keyword>
<name>A0A1F6AIM5_9BACT</name>
<evidence type="ECO:0000256" key="5">
    <source>
        <dbReference type="ARBA" id="ARBA00022692"/>
    </source>
</evidence>
<keyword evidence="6 8" id="KW-1133">Transmembrane helix</keyword>
<feature type="transmembrane region" description="Helical" evidence="8">
    <location>
        <begin position="328"/>
        <end position="349"/>
    </location>
</feature>
<feature type="transmembrane region" description="Helical" evidence="8">
    <location>
        <begin position="139"/>
        <end position="156"/>
    </location>
</feature>
<protein>
    <recommendedName>
        <fullName evidence="9">Glycosyltransferase RgtA/B/C/D-like domain-containing protein</fullName>
    </recommendedName>
</protein>
<evidence type="ECO:0000256" key="2">
    <source>
        <dbReference type="ARBA" id="ARBA00022475"/>
    </source>
</evidence>
<comment type="caution">
    <text evidence="10">The sequence shown here is derived from an EMBL/GenBank/DDBJ whole genome shotgun (WGS) entry which is preliminary data.</text>
</comment>
<evidence type="ECO:0000256" key="1">
    <source>
        <dbReference type="ARBA" id="ARBA00004651"/>
    </source>
</evidence>
<organism evidence="10 11">
    <name type="scientific">Candidatus Gottesmanbacteria bacterium RIFCSPLOWO2_01_FULL_43_11b</name>
    <dbReference type="NCBI Taxonomy" id="1798392"/>
    <lineage>
        <taxon>Bacteria</taxon>
        <taxon>Candidatus Gottesmaniibacteriota</taxon>
    </lineage>
</organism>
<dbReference type="STRING" id="1798392.A3A79_04860"/>
<dbReference type="Pfam" id="PF13231">
    <property type="entry name" value="PMT_2"/>
    <property type="match status" value="1"/>
</dbReference>
<gene>
    <name evidence="10" type="ORF">A3A79_04860</name>
</gene>
<keyword evidence="7 8" id="KW-0472">Membrane</keyword>
<reference evidence="10 11" key="1">
    <citation type="journal article" date="2016" name="Nat. Commun.">
        <title>Thousands of microbial genomes shed light on interconnected biogeochemical processes in an aquifer system.</title>
        <authorList>
            <person name="Anantharaman K."/>
            <person name="Brown C.T."/>
            <person name="Hug L.A."/>
            <person name="Sharon I."/>
            <person name="Castelle C.J."/>
            <person name="Probst A.J."/>
            <person name="Thomas B.C."/>
            <person name="Singh A."/>
            <person name="Wilkins M.J."/>
            <person name="Karaoz U."/>
            <person name="Brodie E.L."/>
            <person name="Williams K.H."/>
            <person name="Hubbard S.S."/>
            <person name="Banfield J.F."/>
        </authorList>
    </citation>
    <scope>NUCLEOTIDE SEQUENCE [LARGE SCALE GENOMIC DNA]</scope>
</reference>
<keyword evidence="4" id="KW-0808">Transferase</keyword>
<dbReference type="GO" id="GO:0005886">
    <property type="term" value="C:plasma membrane"/>
    <property type="evidence" value="ECO:0007669"/>
    <property type="project" value="UniProtKB-SubCell"/>
</dbReference>